<sequence>MKYFPKSSLTALSLIILSVAISGCNGLNSEENTKTNTTKINNQFYYGEQTNGLMQIKSAPLASTNKISKLLKNLYVDASKVESGETVMQIDSTGKAIKVLPDGSLIVATNLNEHKSAESISIFNTKNSKLENIYKPKDNFLIDDFIINPSGNLIATWEVKKSPKGKLLGGESRVMEIDLKTNEIEEIIPIQRLEGDMNQDDTSLAQYFVSSQVCLQHPIFYDNSDSIYLDTFCPNTIEGTGWGAGIHVIKHKSKNAQKSQMFEIGNYSYRPSISSDGKKIAVVRPKNRKFSTLEASWEAQQNPDSLYVVDVVSGEETLLFESDDTKISAQPVISNDGKYIGITTFGTNSGEEKAIALNTQTKKRININVSAEMKPCCFDDDNYLVFAHYDSTNAAGISYMGDAPNSFLASTINYVNPKTGKIEKEADFPDNDPPNGEIIPTLNKNSEKIEGSLNAPAEGASKKSSSNQQQIIAWMPDESQIASEKKAQIFHESFTNNDCTDNCKKTVDPNSLDPDSCPQDVRNPEACEVVELPDGRIVKLSTYSKPTGEIDPVTGFEIATPSELMKWKWEHSKEMTLDQCNRWIKSIGGVNTFEKSKKNPEIWKLTYENAQYFNCFDSPLYLYPKEKKTVKIESENIIFNTYPKTETNGWTVEAKPDGTIIHQNEKYNSIKYDYKGMHTTPPKNGVVVRKEQLSNSLRTYANNLGLNKTESDEFVMFFTKKLSNLGPYIQISHYNMGDSEKILNLKIEPKPDTFIPIVMYFREISTPLSLKEPTFDDIPERTGFTVVDWSGKIE</sequence>
<comment type="caution">
    <text evidence="2">The sequence shown here is derived from an EMBL/GenBank/DDBJ whole genome shotgun (WGS) entry which is preliminary data.</text>
</comment>
<feature type="chain" id="PRO_5012415334" description="Translocation protein TolB" evidence="1">
    <location>
        <begin position="23"/>
        <end position="794"/>
    </location>
</feature>
<dbReference type="Proteomes" id="UP000485367">
    <property type="component" value="Unassembled WGS sequence"/>
</dbReference>
<dbReference type="InterPro" id="IPR011042">
    <property type="entry name" value="6-blade_b-propeller_TolB-like"/>
</dbReference>
<proteinExistence type="predicted"/>
<dbReference type="EMBL" id="MWBO01000008">
    <property type="protein sequence ID" value="OQA53184.1"/>
    <property type="molecule type" value="Genomic_DNA"/>
</dbReference>
<dbReference type="Gene3D" id="2.120.10.30">
    <property type="entry name" value="TolB, C-terminal domain"/>
    <property type="match status" value="1"/>
</dbReference>
<feature type="signal peptide" evidence="1">
    <location>
        <begin position="1"/>
        <end position="22"/>
    </location>
</feature>
<accession>A0A1V5SFW2</accession>
<evidence type="ECO:0000313" key="2">
    <source>
        <dbReference type="EMBL" id="OQA53184.1"/>
    </source>
</evidence>
<evidence type="ECO:0008006" key="3">
    <source>
        <dbReference type="Google" id="ProtNLM"/>
    </source>
</evidence>
<gene>
    <name evidence="2" type="ORF">BWY43_00111</name>
</gene>
<dbReference type="PROSITE" id="PS51257">
    <property type="entry name" value="PROKAR_LIPOPROTEIN"/>
    <property type="match status" value="1"/>
</dbReference>
<reference evidence="2" key="1">
    <citation type="submission" date="2017-02" db="EMBL/GenBank/DDBJ databases">
        <title>Delving into the versatile metabolic prowess of the omnipresent phylum Bacteroidetes.</title>
        <authorList>
            <person name="Nobu M.K."/>
            <person name="Mei R."/>
            <person name="Narihiro T."/>
            <person name="Kuroda K."/>
            <person name="Liu W.-T."/>
        </authorList>
    </citation>
    <scope>NUCLEOTIDE SEQUENCE</scope>
    <source>
        <strain evidence="2">ADurb.Bin280</strain>
    </source>
</reference>
<organism evidence="2">
    <name type="scientific">candidate division WS2 bacterium ADurb.Bin280</name>
    <dbReference type="NCBI Taxonomy" id="1852829"/>
    <lineage>
        <taxon>Bacteria</taxon>
        <taxon>candidate division WS2</taxon>
    </lineage>
</organism>
<name>A0A1V5SFW2_9BACT</name>
<evidence type="ECO:0000256" key="1">
    <source>
        <dbReference type="SAM" id="SignalP"/>
    </source>
</evidence>
<protein>
    <recommendedName>
        <fullName evidence="3">Translocation protein TolB</fullName>
    </recommendedName>
</protein>
<dbReference type="SUPFAM" id="SSF82171">
    <property type="entry name" value="DPP6 N-terminal domain-like"/>
    <property type="match status" value="1"/>
</dbReference>
<dbReference type="AlphaFoldDB" id="A0A1V5SFW2"/>
<keyword evidence="1" id="KW-0732">Signal</keyword>